<proteinExistence type="predicted"/>
<accession>A0A1H0CCT4</accession>
<dbReference type="GO" id="GO:0005975">
    <property type="term" value="P:carbohydrate metabolic process"/>
    <property type="evidence" value="ECO:0007669"/>
    <property type="project" value="UniProtKB-ARBA"/>
</dbReference>
<dbReference type="Proteomes" id="UP000199004">
    <property type="component" value="Unassembled WGS sequence"/>
</dbReference>
<dbReference type="RefSeq" id="WP_143016173.1">
    <property type="nucleotide sequence ID" value="NZ_BKAE01000006.1"/>
</dbReference>
<dbReference type="InterPro" id="IPR013783">
    <property type="entry name" value="Ig-like_fold"/>
</dbReference>
<evidence type="ECO:0000313" key="2">
    <source>
        <dbReference type="Proteomes" id="UP000199004"/>
    </source>
</evidence>
<dbReference type="EMBL" id="FNIC01000003">
    <property type="protein sequence ID" value="SDN55695.1"/>
    <property type="molecule type" value="Genomic_DNA"/>
</dbReference>
<dbReference type="AlphaFoldDB" id="A0A1H0CCT4"/>
<reference evidence="1 2" key="1">
    <citation type="submission" date="2016-10" db="EMBL/GenBank/DDBJ databases">
        <authorList>
            <person name="de Groot N.N."/>
        </authorList>
    </citation>
    <scope>NUCLEOTIDE SEQUENCE [LARGE SCALE GENOMIC DNA]</scope>
    <source>
        <strain evidence="1 2">CGMCC 1.11147</strain>
    </source>
</reference>
<protein>
    <submittedName>
        <fullName evidence="1">Ig-like domain (Group 3)</fullName>
    </submittedName>
</protein>
<organism evidence="1 2">
    <name type="scientific">Nocardioides szechwanensis</name>
    <dbReference type="NCBI Taxonomy" id="1005944"/>
    <lineage>
        <taxon>Bacteria</taxon>
        <taxon>Bacillati</taxon>
        <taxon>Actinomycetota</taxon>
        <taxon>Actinomycetes</taxon>
        <taxon>Propionibacteriales</taxon>
        <taxon>Nocardioidaceae</taxon>
        <taxon>Nocardioides</taxon>
    </lineage>
</organism>
<gene>
    <name evidence="1" type="ORF">SAMN05192576_2387</name>
</gene>
<sequence length="49" mass="5343">MRLADNGTRIVKLPKLKPGKHKLTARFAGTRATTASKSAPVVLTVTRKR</sequence>
<evidence type="ECO:0000313" key="1">
    <source>
        <dbReference type="EMBL" id="SDN55695.1"/>
    </source>
</evidence>
<dbReference type="Gene3D" id="2.60.40.10">
    <property type="entry name" value="Immunoglobulins"/>
    <property type="match status" value="1"/>
</dbReference>
<keyword evidence="2" id="KW-1185">Reference proteome</keyword>
<name>A0A1H0CCT4_9ACTN</name>